<evidence type="ECO:0000256" key="3">
    <source>
        <dbReference type="ARBA" id="ARBA00022448"/>
    </source>
</evidence>
<evidence type="ECO:0000256" key="6">
    <source>
        <dbReference type="ARBA" id="ARBA00022989"/>
    </source>
</evidence>
<evidence type="ECO:0000256" key="8">
    <source>
        <dbReference type="SAM" id="Phobius"/>
    </source>
</evidence>
<keyword evidence="3" id="KW-0813">Transport</keyword>
<accession>A0ABV4I1T9</accession>
<sequence>MRPGPVLAALLAATFMATVDTSIVNVALPTLARDLDASASDTVWVTTAFLLAAGCCIPATAALGDRVGRRRLFLLGVPLFTLASVACAAAPTLELLIAARVVQGTASSLVLAVPIPVFRRVVPPERLGSVLGLNAMTVALGTSAGPALGGLLLSVAPWPWLFLVNVPVGAVATFLGWRFLPSAPGRGTRFDLRGSLLVAAAIAAFLLGVRGLGAASTLPLSIALLLVALVLAALFVRAERATAEPVIPPGLFTRPFSLAVVTASCSFFGQATAFVALPFLFQVSLGDSALRSALLFTPWPAVIVVVAPLAGRAADRVSPTLLAFAGLSVLAGGLVSLALLPPDASTLDVLVRTGVCGLGFAVFQSPNNRDMMSAAPLRHAASAAGVLNLNRTVSQSTGSGAVSVVFVATGLAAGSAASHADAVTSVLLLGAGVVAVGAVLAALRSRPTGPRV</sequence>
<evidence type="ECO:0000256" key="4">
    <source>
        <dbReference type="ARBA" id="ARBA00022475"/>
    </source>
</evidence>
<proteinExistence type="inferred from homology"/>
<gene>
    <name evidence="10" type="ORF">AB2L28_05325</name>
</gene>
<dbReference type="InterPro" id="IPR004638">
    <property type="entry name" value="EmrB-like"/>
</dbReference>
<comment type="similarity">
    <text evidence="2">Belongs to the major facilitator superfamily. EmrB family.</text>
</comment>
<comment type="subcellular location">
    <subcellularLocation>
        <location evidence="1">Cell membrane</location>
        <topology evidence="1">Multi-pass membrane protein</topology>
    </subcellularLocation>
</comment>
<feature type="transmembrane region" description="Helical" evidence="8">
    <location>
        <begin position="42"/>
        <end position="63"/>
    </location>
</feature>
<comment type="caution">
    <text evidence="10">The sequence shown here is derived from an EMBL/GenBank/DDBJ whole genome shotgun (WGS) entry which is preliminary data.</text>
</comment>
<dbReference type="InterPro" id="IPR036259">
    <property type="entry name" value="MFS_trans_sf"/>
</dbReference>
<evidence type="ECO:0000256" key="2">
    <source>
        <dbReference type="ARBA" id="ARBA00008537"/>
    </source>
</evidence>
<feature type="transmembrane region" description="Helical" evidence="8">
    <location>
        <begin position="192"/>
        <end position="212"/>
    </location>
</feature>
<dbReference type="SUPFAM" id="SSF103473">
    <property type="entry name" value="MFS general substrate transporter"/>
    <property type="match status" value="1"/>
</dbReference>
<keyword evidence="11" id="KW-1185">Reference proteome</keyword>
<dbReference type="CDD" id="cd17321">
    <property type="entry name" value="MFS_MMR_MDR_like"/>
    <property type="match status" value="1"/>
</dbReference>
<protein>
    <submittedName>
        <fullName evidence="10">DHA2 family efflux MFS transporter permease subunit</fullName>
    </submittedName>
</protein>
<dbReference type="Gene3D" id="1.20.1250.20">
    <property type="entry name" value="MFS general substrate transporter like domains"/>
    <property type="match status" value="1"/>
</dbReference>
<dbReference type="PANTHER" id="PTHR42718:SF9">
    <property type="entry name" value="MAJOR FACILITATOR SUPERFAMILY MULTIDRUG TRANSPORTER MFSC"/>
    <property type="match status" value="1"/>
</dbReference>
<keyword evidence="6 8" id="KW-1133">Transmembrane helix</keyword>
<evidence type="ECO:0000256" key="7">
    <source>
        <dbReference type="ARBA" id="ARBA00023136"/>
    </source>
</evidence>
<feature type="transmembrane region" description="Helical" evidence="8">
    <location>
        <begin position="321"/>
        <end position="340"/>
    </location>
</feature>
<dbReference type="InterPro" id="IPR020846">
    <property type="entry name" value="MFS_dom"/>
</dbReference>
<dbReference type="Pfam" id="PF07690">
    <property type="entry name" value="MFS_1"/>
    <property type="match status" value="1"/>
</dbReference>
<dbReference type="Proteomes" id="UP001566476">
    <property type="component" value="Unassembled WGS sequence"/>
</dbReference>
<evidence type="ECO:0000256" key="5">
    <source>
        <dbReference type="ARBA" id="ARBA00022692"/>
    </source>
</evidence>
<evidence type="ECO:0000313" key="11">
    <source>
        <dbReference type="Proteomes" id="UP001566476"/>
    </source>
</evidence>
<evidence type="ECO:0000256" key="1">
    <source>
        <dbReference type="ARBA" id="ARBA00004651"/>
    </source>
</evidence>
<keyword evidence="7 8" id="KW-0472">Membrane</keyword>
<feature type="transmembrane region" description="Helical" evidence="8">
    <location>
        <begin position="158"/>
        <end position="180"/>
    </location>
</feature>
<dbReference type="Gene3D" id="1.20.1720.10">
    <property type="entry name" value="Multidrug resistance protein D"/>
    <property type="match status" value="1"/>
</dbReference>
<keyword evidence="5 8" id="KW-0812">Transmembrane</keyword>
<organism evidence="10 11">
    <name type="scientific">Kineococcus mangrovi</name>
    <dbReference type="NCBI Taxonomy" id="1660183"/>
    <lineage>
        <taxon>Bacteria</taxon>
        <taxon>Bacillati</taxon>
        <taxon>Actinomycetota</taxon>
        <taxon>Actinomycetes</taxon>
        <taxon>Kineosporiales</taxon>
        <taxon>Kineosporiaceae</taxon>
        <taxon>Kineococcus</taxon>
    </lineage>
</organism>
<dbReference type="InterPro" id="IPR011701">
    <property type="entry name" value="MFS"/>
</dbReference>
<dbReference type="PANTHER" id="PTHR42718">
    <property type="entry name" value="MAJOR FACILITATOR SUPERFAMILY MULTIDRUG TRANSPORTER MFSC"/>
    <property type="match status" value="1"/>
</dbReference>
<dbReference type="NCBIfam" id="TIGR00711">
    <property type="entry name" value="efflux_EmrB"/>
    <property type="match status" value="1"/>
</dbReference>
<feature type="transmembrane region" description="Helical" evidence="8">
    <location>
        <begin position="72"/>
        <end position="91"/>
    </location>
</feature>
<feature type="transmembrane region" description="Helical" evidence="8">
    <location>
        <begin position="130"/>
        <end position="152"/>
    </location>
</feature>
<feature type="transmembrane region" description="Helical" evidence="8">
    <location>
        <begin position="97"/>
        <end position="118"/>
    </location>
</feature>
<reference evidence="10 11" key="1">
    <citation type="submission" date="2024-07" db="EMBL/GenBank/DDBJ databases">
        <authorList>
            <person name="Thanompreechachai J."/>
            <person name="Duangmal K."/>
        </authorList>
    </citation>
    <scope>NUCLEOTIDE SEQUENCE [LARGE SCALE GENOMIC DNA]</scope>
    <source>
        <strain evidence="10 11">TBRC 1896</strain>
    </source>
</reference>
<feature type="transmembrane region" description="Helical" evidence="8">
    <location>
        <begin position="293"/>
        <end position="314"/>
    </location>
</feature>
<feature type="transmembrane region" description="Helical" evidence="8">
    <location>
        <begin position="218"/>
        <end position="236"/>
    </location>
</feature>
<dbReference type="PRINTS" id="PR01036">
    <property type="entry name" value="TCRTETB"/>
</dbReference>
<dbReference type="RefSeq" id="WP_370717684.1">
    <property type="nucleotide sequence ID" value="NZ_JBGGTQ010000002.1"/>
</dbReference>
<feature type="transmembrane region" description="Helical" evidence="8">
    <location>
        <begin position="423"/>
        <end position="443"/>
    </location>
</feature>
<evidence type="ECO:0000259" key="9">
    <source>
        <dbReference type="PROSITE" id="PS50850"/>
    </source>
</evidence>
<feature type="transmembrane region" description="Helical" evidence="8">
    <location>
        <begin position="256"/>
        <end position="281"/>
    </location>
</feature>
<dbReference type="EMBL" id="JBGGTQ010000002">
    <property type="protein sequence ID" value="MEZ0491653.1"/>
    <property type="molecule type" value="Genomic_DNA"/>
</dbReference>
<feature type="domain" description="Major facilitator superfamily (MFS) profile" evidence="9">
    <location>
        <begin position="6"/>
        <end position="449"/>
    </location>
</feature>
<evidence type="ECO:0000313" key="10">
    <source>
        <dbReference type="EMBL" id="MEZ0491653.1"/>
    </source>
</evidence>
<dbReference type="PROSITE" id="PS50850">
    <property type="entry name" value="MFS"/>
    <property type="match status" value="1"/>
</dbReference>
<keyword evidence="4" id="KW-1003">Cell membrane</keyword>
<name>A0ABV4I1T9_9ACTN</name>